<keyword evidence="2" id="KW-1133">Transmembrane helix</keyword>
<evidence type="ECO:0000313" key="4">
    <source>
        <dbReference type="EMBL" id="MCO6044789.1"/>
    </source>
</evidence>
<name>A0A9X2JJA5_9BACT</name>
<protein>
    <submittedName>
        <fullName evidence="4">EpsI family protein</fullName>
    </submittedName>
</protein>
<dbReference type="Proteomes" id="UP001155241">
    <property type="component" value="Unassembled WGS sequence"/>
</dbReference>
<evidence type="ECO:0000256" key="1">
    <source>
        <dbReference type="SAM" id="MobiDB-lite"/>
    </source>
</evidence>
<dbReference type="InterPro" id="IPR014263">
    <property type="entry name" value="Methanolan_biosynth_EpsI"/>
</dbReference>
<comment type="caution">
    <text evidence="4">The sequence shown here is derived from an EMBL/GenBank/DDBJ whole genome shotgun (WGS) entry which is preliminary data.</text>
</comment>
<dbReference type="EMBL" id="JAMXLR010000039">
    <property type="protein sequence ID" value="MCO6044789.1"/>
    <property type="molecule type" value="Genomic_DNA"/>
</dbReference>
<evidence type="ECO:0000313" key="5">
    <source>
        <dbReference type="Proteomes" id="UP001155241"/>
    </source>
</evidence>
<dbReference type="RefSeq" id="WP_252852904.1">
    <property type="nucleotide sequence ID" value="NZ_JAMXLR010000039.1"/>
</dbReference>
<feature type="compositionally biased region" description="Acidic residues" evidence="1">
    <location>
        <begin position="263"/>
        <end position="281"/>
    </location>
</feature>
<proteinExistence type="predicted"/>
<feature type="transmembrane region" description="Helical" evidence="2">
    <location>
        <begin position="6"/>
        <end position="22"/>
    </location>
</feature>
<organism evidence="4 5">
    <name type="scientific">Aeoliella straminimaris</name>
    <dbReference type="NCBI Taxonomy" id="2954799"/>
    <lineage>
        <taxon>Bacteria</taxon>
        <taxon>Pseudomonadati</taxon>
        <taxon>Planctomycetota</taxon>
        <taxon>Planctomycetia</taxon>
        <taxon>Pirellulales</taxon>
        <taxon>Lacipirellulaceae</taxon>
        <taxon>Aeoliella</taxon>
    </lineage>
</organism>
<feature type="region of interest" description="Disordered" evidence="1">
    <location>
        <begin position="243"/>
        <end position="281"/>
    </location>
</feature>
<dbReference type="Pfam" id="PF11984">
    <property type="entry name" value="DUF3485"/>
    <property type="match status" value="1"/>
</dbReference>
<evidence type="ECO:0000259" key="3">
    <source>
        <dbReference type="Pfam" id="PF11984"/>
    </source>
</evidence>
<dbReference type="AlphaFoldDB" id="A0A9X2JJA5"/>
<gene>
    <name evidence="4" type="ORF">NG895_12830</name>
</gene>
<reference evidence="4" key="1">
    <citation type="submission" date="2022-06" db="EMBL/GenBank/DDBJ databases">
        <title>Aeoliella straminimaris, a novel planctomycete from sediments.</title>
        <authorList>
            <person name="Vitorino I.R."/>
            <person name="Lage O.M."/>
        </authorList>
    </citation>
    <scope>NUCLEOTIDE SEQUENCE</scope>
    <source>
        <strain evidence="4">ICT_H6.2</strain>
    </source>
</reference>
<keyword evidence="5" id="KW-1185">Reference proteome</keyword>
<evidence type="ECO:0000256" key="2">
    <source>
        <dbReference type="SAM" id="Phobius"/>
    </source>
</evidence>
<accession>A0A9X2JJA5</accession>
<keyword evidence="2" id="KW-0812">Transmembrane</keyword>
<sequence length="281" mass="32063">MLKYLPFIVVGLVLIPLTYVQWRMMDWVWTSNVPAQQCAYLLQTEIPQEIGDWVGTDNPVDPEVRKTAGADGYISRTYVNKNSPDQRVTVWLIVGHFRNVSRHTPNICYRGAGYEQVERASVQPFVVEGIPKSKFRTAKFKGATNQGQPVYERVFWAWWKPEPLGDGQTVEDVNIAWTSPEDPRLEYGFCRALYKLYFTAVSTEEEAPIDSVCHEFAEVFLPVVHERLRESGMVMRNDDLPDNYEEVLQQMEQANEQGKSEDAEPAEATESSSEEETAEAA</sequence>
<keyword evidence="2" id="KW-0472">Membrane</keyword>
<feature type="domain" description="Methanolan biosynthesis EpsI" evidence="3">
    <location>
        <begin position="41"/>
        <end position="125"/>
    </location>
</feature>